<dbReference type="RefSeq" id="WP_024006495.1">
    <property type="nucleotide sequence ID" value="NZ_KI650981.1"/>
</dbReference>
<dbReference type="NCBIfam" id="TIGR01244">
    <property type="entry name" value="TIGR01244 family sulfur transferase"/>
    <property type="match status" value="1"/>
</dbReference>
<evidence type="ECO:0000313" key="3">
    <source>
        <dbReference type="Proteomes" id="UP000018733"/>
    </source>
</evidence>
<evidence type="ECO:0000313" key="2">
    <source>
        <dbReference type="EMBL" id="ETF01123.1"/>
    </source>
</evidence>
<feature type="domain" description="Beta-lactamase hydrolase-like protein phosphatase-like" evidence="1">
    <location>
        <begin position="8"/>
        <end position="109"/>
    </location>
</feature>
<keyword evidence="3" id="KW-1185">Reference proteome</keyword>
<sequence>MSTPITPLSDTLAVAPQLGPEDMAALKAAGYRSVIINRPDYEGGESQPTSADVIKAGEQLGLTVVYQPVVSGAMTPEDVRTFREHLDTLPSPVLAYCRSGTRCTHLYNAAKQESSKS</sequence>
<reference evidence="2 3" key="1">
    <citation type="journal article" date="2014" name="Genome Announc.">
        <title>Draft Genome Sequence of Advenella kashmirensis Strain W13003, a Polycyclic Aromatic Hydrocarbon-Degrading Bacterium.</title>
        <authorList>
            <person name="Wang X."/>
            <person name="Jin D."/>
            <person name="Zhou L."/>
            <person name="Wu L."/>
            <person name="An W."/>
            <person name="Zhao L."/>
        </authorList>
    </citation>
    <scope>NUCLEOTIDE SEQUENCE [LARGE SCALE GENOMIC DNA]</scope>
    <source>
        <strain evidence="2 3">W13003</strain>
    </source>
</reference>
<proteinExistence type="predicted"/>
<dbReference type="Pfam" id="PF04273">
    <property type="entry name" value="BLH_phosphatase"/>
    <property type="match status" value="1"/>
</dbReference>
<dbReference type="STRING" id="1424334.W822_17795"/>
<dbReference type="EMBL" id="AYXT01000012">
    <property type="protein sequence ID" value="ETF01123.1"/>
    <property type="molecule type" value="Genomic_DNA"/>
</dbReference>
<dbReference type="eggNOG" id="COG3453">
    <property type="taxonomic scope" value="Bacteria"/>
</dbReference>
<dbReference type="Proteomes" id="UP000018733">
    <property type="component" value="Unassembled WGS sequence"/>
</dbReference>
<protein>
    <submittedName>
        <fullName evidence="2">Sulfide dehydrogenase</fullName>
    </submittedName>
</protein>
<dbReference type="OrthoDB" id="9802771at2"/>
<gene>
    <name evidence="2" type="ORF">W822_17795</name>
</gene>
<dbReference type="GO" id="GO:0016787">
    <property type="term" value="F:hydrolase activity"/>
    <property type="evidence" value="ECO:0007669"/>
    <property type="project" value="InterPro"/>
</dbReference>
<accession>V8QP72</accession>
<name>V8QP72_9BURK</name>
<dbReference type="HOGENOM" id="CLU_105726_3_1_4"/>
<dbReference type="Gene3D" id="3.90.190.10">
    <property type="entry name" value="Protein tyrosine phosphatase superfamily"/>
    <property type="match status" value="1"/>
</dbReference>
<dbReference type="InterPro" id="IPR029021">
    <property type="entry name" value="Prot-tyrosine_phosphatase-like"/>
</dbReference>
<dbReference type="InterPro" id="IPR005939">
    <property type="entry name" value="BLH_phosphatase-like"/>
</dbReference>
<organism evidence="2 3">
    <name type="scientific">Advenella kashmirensis W13003</name>
    <dbReference type="NCBI Taxonomy" id="1424334"/>
    <lineage>
        <taxon>Bacteria</taxon>
        <taxon>Pseudomonadati</taxon>
        <taxon>Pseudomonadota</taxon>
        <taxon>Betaproteobacteria</taxon>
        <taxon>Burkholderiales</taxon>
        <taxon>Alcaligenaceae</taxon>
    </lineage>
</organism>
<comment type="caution">
    <text evidence="2">The sequence shown here is derived from an EMBL/GenBank/DDBJ whole genome shotgun (WGS) entry which is preliminary data.</text>
</comment>
<dbReference type="PATRIC" id="fig|1424334.3.peg.3578"/>
<dbReference type="CDD" id="cd14503">
    <property type="entry name" value="PTP-bact"/>
    <property type="match status" value="1"/>
</dbReference>
<evidence type="ECO:0000259" key="1">
    <source>
        <dbReference type="Pfam" id="PF04273"/>
    </source>
</evidence>
<dbReference type="AlphaFoldDB" id="V8QP72"/>